<dbReference type="Proteomes" id="UP000280405">
    <property type="component" value="Unassembled WGS sequence"/>
</dbReference>
<feature type="transmembrane region" description="Helical" evidence="1">
    <location>
        <begin position="6"/>
        <end position="23"/>
    </location>
</feature>
<evidence type="ECO:0000313" key="4">
    <source>
        <dbReference type="Proteomes" id="UP000280405"/>
    </source>
</evidence>
<accession>A0A3A8F0Z7</accession>
<dbReference type="OrthoDB" id="6710820at2"/>
<protein>
    <submittedName>
        <fullName evidence="3">DUF2726 domain-containing protein</fullName>
    </submittedName>
</protein>
<reference evidence="3 4" key="1">
    <citation type="submission" date="2018-09" db="EMBL/GenBank/DDBJ databases">
        <title>The draft genome of Acinetobacter spp. strains.</title>
        <authorList>
            <person name="Qin J."/>
            <person name="Feng Y."/>
            <person name="Zong Z."/>
        </authorList>
    </citation>
    <scope>NUCLEOTIDE SEQUENCE [LARGE SCALE GENOMIC DNA]</scope>
    <source>
        <strain evidence="3 4">WCHAc060115</strain>
    </source>
</reference>
<dbReference type="RefSeq" id="WP_120384800.1">
    <property type="nucleotide sequence ID" value="NZ_RAXT01000037.1"/>
</dbReference>
<evidence type="ECO:0000313" key="3">
    <source>
        <dbReference type="EMBL" id="RKG36690.1"/>
    </source>
</evidence>
<dbReference type="Pfam" id="PF10881">
    <property type="entry name" value="DUF2726"/>
    <property type="match status" value="1"/>
</dbReference>
<evidence type="ECO:0000256" key="1">
    <source>
        <dbReference type="SAM" id="Phobius"/>
    </source>
</evidence>
<feature type="domain" description="DUF2726" evidence="2">
    <location>
        <begin position="36"/>
        <end position="142"/>
    </location>
</feature>
<keyword evidence="1" id="KW-0472">Membrane</keyword>
<dbReference type="EMBL" id="RAXT01000037">
    <property type="protein sequence ID" value="RKG36690.1"/>
    <property type="molecule type" value="Genomic_DNA"/>
</dbReference>
<comment type="caution">
    <text evidence="3">The sequence shown here is derived from an EMBL/GenBank/DDBJ whole genome shotgun (WGS) entry which is preliminary data.</text>
</comment>
<keyword evidence="1" id="KW-1133">Transmembrane helix</keyword>
<sequence>MDMMIIISIFIVAVVIVIVYKGISNKRLSDSALRQRAVFNSIEQLTFIRLKEILSEANILAHVSFDALITTKFQHTRSKYQKMFADFVVLDKDYRVIAIVALDDQSSIKRSSEAKYQEALLQSAGYRVIRYNNVPEYQQIRESFLIETSEFDYPKQAQLADLGKLEYYHEQGSRRRVYG</sequence>
<organism evidence="3 4">
    <name type="scientific">Acinetobacter rongchengensis</name>
    <dbReference type="NCBI Taxonomy" id="2419601"/>
    <lineage>
        <taxon>Bacteria</taxon>
        <taxon>Pseudomonadati</taxon>
        <taxon>Pseudomonadota</taxon>
        <taxon>Gammaproteobacteria</taxon>
        <taxon>Moraxellales</taxon>
        <taxon>Moraxellaceae</taxon>
        <taxon>Acinetobacter</taxon>
    </lineage>
</organism>
<keyword evidence="1" id="KW-0812">Transmembrane</keyword>
<proteinExistence type="predicted"/>
<name>A0A3A8F0Z7_9GAMM</name>
<gene>
    <name evidence="3" type="ORF">D7V20_13975</name>
</gene>
<dbReference type="AlphaFoldDB" id="A0A3A8F0Z7"/>
<evidence type="ECO:0000259" key="2">
    <source>
        <dbReference type="Pfam" id="PF10881"/>
    </source>
</evidence>
<dbReference type="InterPro" id="IPR024402">
    <property type="entry name" value="DUF2726"/>
</dbReference>
<keyword evidence="4" id="KW-1185">Reference proteome</keyword>